<reference evidence="2" key="1">
    <citation type="journal article" date="2019" name="Int. J. Syst. Evol. Microbiol.">
        <title>The Global Catalogue of Microorganisms (GCM) 10K type strain sequencing project: providing services to taxonomists for standard genome sequencing and annotation.</title>
        <authorList>
            <consortium name="The Broad Institute Genomics Platform"/>
            <consortium name="The Broad Institute Genome Sequencing Center for Infectious Disease"/>
            <person name="Wu L."/>
            <person name="Ma J."/>
        </authorList>
    </citation>
    <scope>NUCLEOTIDE SEQUENCE [LARGE SCALE GENOMIC DNA]</scope>
    <source>
        <strain evidence="2">JCM 19129</strain>
    </source>
</reference>
<protein>
    <recommendedName>
        <fullName evidence="3">Flavodoxin-like domain-containing protein</fullName>
    </recommendedName>
</protein>
<evidence type="ECO:0008006" key="3">
    <source>
        <dbReference type="Google" id="ProtNLM"/>
    </source>
</evidence>
<dbReference type="Proteomes" id="UP001500368">
    <property type="component" value="Unassembled WGS sequence"/>
</dbReference>
<evidence type="ECO:0000313" key="1">
    <source>
        <dbReference type="EMBL" id="GAA4924085.1"/>
    </source>
</evidence>
<dbReference type="EMBL" id="BAABLW010000007">
    <property type="protein sequence ID" value="GAA4924085.1"/>
    <property type="molecule type" value="Genomic_DNA"/>
</dbReference>
<gene>
    <name evidence="1" type="ORF">GCM10025790_21600</name>
</gene>
<proteinExistence type="predicted"/>
<dbReference type="RefSeq" id="WP_345478017.1">
    <property type="nucleotide sequence ID" value="NZ_BAABLW010000007.1"/>
</dbReference>
<keyword evidence="2" id="KW-1185">Reference proteome</keyword>
<comment type="caution">
    <text evidence="1">The sequence shown here is derived from an EMBL/GenBank/DDBJ whole genome shotgun (WGS) entry which is preliminary data.</text>
</comment>
<evidence type="ECO:0000313" key="2">
    <source>
        <dbReference type="Proteomes" id="UP001500368"/>
    </source>
</evidence>
<organism evidence="1 2">
    <name type="scientific">Nesterenkonia rhizosphaerae</name>
    <dbReference type="NCBI Taxonomy" id="1348272"/>
    <lineage>
        <taxon>Bacteria</taxon>
        <taxon>Bacillati</taxon>
        <taxon>Actinomycetota</taxon>
        <taxon>Actinomycetes</taxon>
        <taxon>Micrococcales</taxon>
        <taxon>Micrococcaceae</taxon>
        <taxon>Nesterenkonia</taxon>
    </lineage>
</organism>
<name>A0ABP9FZT9_9MICC</name>
<accession>A0ABP9FZT9</accession>
<sequence>MNHLIIISGHDGQKRDQYREALTFNPSRTLLDLTSSHQGAEALVSAAEKKALAGMDVVVAAVMWPQIIDCIPMRTRQLVRQGINTHLFWVNSPCDEDYGAPCDRAITRIRDTDPQLWAARLHSGMNECDMLADPQELEAGLPEVPSFLSPPVSPGASLRSRIRAFNRNRARETL</sequence>